<keyword evidence="2" id="KW-1185">Reference proteome</keyword>
<dbReference type="RefSeq" id="WP_158249497.1">
    <property type="nucleotide sequence ID" value="NZ_CP062178.1"/>
</dbReference>
<organism evidence="1 2">
    <name type="scientific">Mycetohabitans endofungorum</name>
    <dbReference type="NCBI Taxonomy" id="417203"/>
    <lineage>
        <taxon>Bacteria</taxon>
        <taxon>Pseudomonadati</taxon>
        <taxon>Pseudomonadota</taxon>
        <taxon>Betaproteobacteria</taxon>
        <taxon>Burkholderiales</taxon>
        <taxon>Burkholderiaceae</taxon>
        <taxon>Mycetohabitans</taxon>
    </lineage>
</organism>
<proteinExistence type="predicted"/>
<accession>A0A2P5K7G6</accession>
<gene>
    <name evidence="1" type="ORF">B0O95_11534</name>
</gene>
<protein>
    <submittedName>
        <fullName evidence="1">Uncharacterized protein</fullName>
    </submittedName>
</protein>
<dbReference type="AlphaFoldDB" id="A0A2P5K7G6"/>
<name>A0A2P5K7G6_9BURK</name>
<evidence type="ECO:0000313" key="1">
    <source>
        <dbReference type="EMBL" id="PPB82015.1"/>
    </source>
</evidence>
<dbReference type="Proteomes" id="UP000243096">
    <property type="component" value="Unassembled WGS sequence"/>
</dbReference>
<reference evidence="1 2" key="1">
    <citation type="submission" date="2018-01" db="EMBL/GenBank/DDBJ databases">
        <title>Genomic Encyclopedia of Type Strains, Phase III (KMG-III): the genomes of soil and plant-associated and newly described type strains.</title>
        <authorList>
            <person name="Whitman W."/>
        </authorList>
    </citation>
    <scope>NUCLEOTIDE SEQUENCE [LARGE SCALE GENOMIC DNA]</scope>
    <source>
        <strain evidence="1 2">HKI456</strain>
    </source>
</reference>
<dbReference type="EMBL" id="PRDW01000015">
    <property type="protein sequence ID" value="PPB82015.1"/>
    <property type="molecule type" value="Genomic_DNA"/>
</dbReference>
<evidence type="ECO:0000313" key="2">
    <source>
        <dbReference type="Proteomes" id="UP000243096"/>
    </source>
</evidence>
<comment type="caution">
    <text evidence="1">The sequence shown here is derived from an EMBL/GenBank/DDBJ whole genome shotgun (WGS) entry which is preliminary data.</text>
</comment>
<sequence length="50" mass="5517">MRNASTTSIAYQLPYDWHRMAGFFAARRLGLAPAATTPKLSPRAAVGIRR</sequence>